<gene>
    <name evidence="2" type="ORF">CVIRNUC_007160</name>
</gene>
<keyword evidence="1" id="KW-1133">Transmembrane helix</keyword>
<evidence type="ECO:0000313" key="2">
    <source>
        <dbReference type="EMBL" id="CAK0783957.1"/>
    </source>
</evidence>
<accession>A0AAV1ICK3</accession>
<evidence type="ECO:0000256" key="1">
    <source>
        <dbReference type="SAM" id="Phobius"/>
    </source>
</evidence>
<evidence type="ECO:0008006" key="4">
    <source>
        <dbReference type="Google" id="ProtNLM"/>
    </source>
</evidence>
<dbReference type="Proteomes" id="UP001314263">
    <property type="component" value="Unassembled WGS sequence"/>
</dbReference>
<keyword evidence="3" id="KW-1185">Reference proteome</keyword>
<keyword evidence="1" id="KW-0812">Transmembrane</keyword>
<feature type="transmembrane region" description="Helical" evidence="1">
    <location>
        <begin position="65"/>
        <end position="85"/>
    </location>
</feature>
<protein>
    <recommendedName>
        <fullName evidence="4">Transmembrane protein</fullName>
    </recommendedName>
</protein>
<dbReference type="EMBL" id="CAUYUE010000009">
    <property type="protein sequence ID" value="CAK0783957.1"/>
    <property type="molecule type" value="Genomic_DNA"/>
</dbReference>
<evidence type="ECO:0000313" key="3">
    <source>
        <dbReference type="Proteomes" id="UP001314263"/>
    </source>
</evidence>
<name>A0AAV1ICK3_9CHLO</name>
<reference evidence="2 3" key="1">
    <citation type="submission" date="2023-10" db="EMBL/GenBank/DDBJ databases">
        <authorList>
            <person name="Maclean D."/>
            <person name="Macfadyen A."/>
        </authorList>
    </citation>
    <scope>NUCLEOTIDE SEQUENCE [LARGE SCALE GENOMIC DNA]</scope>
</reference>
<dbReference type="AlphaFoldDB" id="A0AAV1ICK3"/>
<sequence length="139" mass="15003">MLELILLSATQGIFYQKYNCFRVHHRLSCRAAAFLNRQTRPSNSYPFVGAALQERVAMAAQLKMLYVALVILLALLNLTAGAAYVTAITETTAIGGVGQAPRKLLKDSVSVDVKTSKKKDSASVKVDAGHFKGDFKVGG</sequence>
<organism evidence="2 3">
    <name type="scientific">Coccomyxa viridis</name>
    <dbReference type="NCBI Taxonomy" id="1274662"/>
    <lineage>
        <taxon>Eukaryota</taxon>
        <taxon>Viridiplantae</taxon>
        <taxon>Chlorophyta</taxon>
        <taxon>core chlorophytes</taxon>
        <taxon>Trebouxiophyceae</taxon>
        <taxon>Trebouxiophyceae incertae sedis</taxon>
        <taxon>Coccomyxaceae</taxon>
        <taxon>Coccomyxa</taxon>
    </lineage>
</organism>
<comment type="caution">
    <text evidence="2">The sequence shown here is derived from an EMBL/GenBank/DDBJ whole genome shotgun (WGS) entry which is preliminary data.</text>
</comment>
<proteinExistence type="predicted"/>
<keyword evidence="1" id="KW-0472">Membrane</keyword>